<dbReference type="InterPro" id="IPR051049">
    <property type="entry name" value="Dienelactone_hydrolase-like"/>
</dbReference>
<sequence length="300" mass="31254">MCDETDLARFAGRIRSNGLSRRGFGAAGMAAGLAACTQTATNGATGSSGSAVTNGGLTETMVSIPTADGAMDAFFVHPAKPAAAVIVWPDIAGLRDAFKAMARRLAGEGYAVLVANPYYRDVAAPQFADFATFLAADGFQKVSAWRAKMDADAVTRDTESVVAWLDSQGAVDTGKGIGTQGYCMGGPYTVWSAAAVPGRVKAAASFHGGGLVREGGQSPHAMLPDTQAGFLFAIAQNDDAKQPEAKTILRQSAAAAKRSAEIEVYPADHGWTVPDSPAYNREQAERAWGRLLALYRTALG</sequence>
<dbReference type="EMBL" id="RAHJ01000003">
    <property type="protein sequence ID" value="RJX71293.1"/>
    <property type="molecule type" value="Genomic_DNA"/>
</dbReference>
<evidence type="ECO:0000313" key="3">
    <source>
        <dbReference type="Proteomes" id="UP000284322"/>
    </source>
</evidence>
<comment type="caution">
    <text evidence="2">The sequence shown here is derived from an EMBL/GenBank/DDBJ whole genome shotgun (WGS) entry which is preliminary data.</text>
</comment>
<name>A0A419R5V4_9SPHN</name>
<gene>
    <name evidence="2" type="ORF">D6858_01385</name>
</gene>
<evidence type="ECO:0000313" key="2">
    <source>
        <dbReference type="EMBL" id="RJX71293.1"/>
    </source>
</evidence>
<reference evidence="2 3" key="1">
    <citation type="submission" date="2018-09" db="EMBL/GenBank/DDBJ databases">
        <title>Altererythrobacter sp.Ery1 and Ery12, the genome sequencing of novel strains in genus Alterythrobacter.</title>
        <authorList>
            <person name="Cheng H."/>
            <person name="Wu Y.-H."/>
            <person name="Fang C."/>
            <person name="Xu X.-W."/>
        </authorList>
    </citation>
    <scope>NUCLEOTIDE SEQUENCE [LARGE SCALE GENOMIC DNA]</scope>
    <source>
        <strain evidence="2 3">Ery12</strain>
    </source>
</reference>
<protein>
    <submittedName>
        <fullName evidence="2">Dienelactone hydrolase family protein</fullName>
    </submittedName>
</protein>
<dbReference type="InterPro" id="IPR029058">
    <property type="entry name" value="AB_hydrolase_fold"/>
</dbReference>
<dbReference type="AlphaFoldDB" id="A0A419R5V4"/>
<dbReference type="InterPro" id="IPR002925">
    <property type="entry name" value="Dienelactn_hydro"/>
</dbReference>
<accession>A0A419R5V4</accession>
<feature type="domain" description="Dienelactone hydrolase" evidence="1">
    <location>
        <begin position="71"/>
        <end position="297"/>
    </location>
</feature>
<organism evidence="2 3">
    <name type="scientific">Tsuneonella suprasediminis</name>
    <dbReference type="NCBI Taxonomy" id="2306996"/>
    <lineage>
        <taxon>Bacteria</taxon>
        <taxon>Pseudomonadati</taxon>
        <taxon>Pseudomonadota</taxon>
        <taxon>Alphaproteobacteria</taxon>
        <taxon>Sphingomonadales</taxon>
        <taxon>Erythrobacteraceae</taxon>
        <taxon>Tsuneonella</taxon>
    </lineage>
</organism>
<dbReference type="GO" id="GO:0016787">
    <property type="term" value="F:hydrolase activity"/>
    <property type="evidence" value="ECO:0007669"/>
    <property type="project" value="UniProtKB-KW"/>
</dbReference>
<dbReference type="RefSeq" id="WP_120106411.1">
    <property type="nucleotide sequence ID" value="NZ_RAHJ01000003.1"/>
</dbReference>
<dbReference type="PANTHER" id="PTHR46623:SF10">
    <property type="entry name" value="CARBOXYMETHYLENEBUTENOLIDASE HOMOLOG"/>
    <property type="match status" value="1"/>
</dbReference>
<keyword evidence="2" id="KW-0378">Hydrolase</keyword>
<dbReference type="SUPFAM" id="SSF53474">
    <property type="entry name" value="alpha/beta-Hydrolases"/>
    <property type="match status" value="1"/>
</dbReference>
<dbReference type="Proteomes" id="UP000284322">
    <property type="component" value="Unassembled WGS sequence"/>
</dbReference>
<dbReference type="Pfam" id="PF01738">
    <property type="entry name" value="DLH"/>
    <property type="match status" value="1"/>
</dbReference>
<dbReference type="Gene3D" id="3.40.50.1820">
    <property type="entry name" value="alpha/beta hydrolase"/>
    <property type="match status" value="1"/>
</dbReference>
<keyword evidence="3" id="KW-1185">Reference proteome</keyword>
<proteinExistence type="predicted"/>
<dbReference type="PANTHER" id="PTHR46623">
    <property type="entry name" value="CARBOXYMETHYLENEBUTENOLIDASE-RELATED"/>
    <property type="match status" value="1"/>
</dbReference>
<evidence type="ECO:0000259" key="1">
    <source>
        <dbReference type="Pfam" id="PF01738"/>
    </source>
</evidence>
<dbReference type="OrthoDB" id="9787933at2"/>